<dbReference type="PANTHER" id="PTHR47830">
    <property type="entry name" value="OS11G0534100 PROTEIN"/>
    <property type="match status" value="1"/>
</dbReference>
<protein>
    <submittedName>
        <fullName evidence="7">Uncharacterized protein</fullName>
    </submittedName>
</protein>
<evidence type="ECO:0000256" key="2">
    <source>
        <dbReference type="ARBA" id="ARBA00006948"/>
    </source>
</evidence>
<feature type="transmembrane region" description="Helical" evidence="6">
    <location>
        <begin position="200"/>
        <end position="219"/>
    </location>
</feature>
<keyword evidence="4 6" id="KW-1133">Transmembrane helix</keyword>
<feature type="transmembrane region" description="Helical" evidence="6">
    <location>
        <begin position="167"/>
        <end position="188"/>
    </location>
</feature>
<reference evidence="7" key="1">
    <citation type="submission" date="2023-08" db="EMBL/GenBank/DDBJ databases">
        <title>A de novo genome assembly of Solanum verrucosum Schlechtendal, a Mexican diploid species geographically isolated from the other diploid A-genome species in potato relatives.</title>
        <authorList>
            <person name="Hosaka K."/>
        </authorList>
    </citation>
    <scope>NUCLEOTIDE SEQUENCE</scope>
    <source>
        <tissue evidence="7">Young leaves</tissue>
    </source>
</reference>
<keyword evidence="8" id="KW-1185">Reference proteome</keyword>
<keyword evidence="3 6" id="KW-0812">Transmembrane</keyword>
<comment type="similarity">
    <text evidence="2">Belongs to the TMEM45 family.</text>
</comment>
<evidence type="ECO:0000256" key="6">
    <source>
        <dbReference type="SAM" id="Phobius"/>
    </source>
</evidence>
<gene>
    <name evidence="7" type="ORF">MTR67_041459</name>
</gene>
<evidence type="ECO:0000313" key="8">
    <source>
        <dbReference type="Proteomes" id="UP001234989"/>
    </source>
</evidence>
<feature type="transmembrane region" description="Helical" evidence="6">
    <location>
        <begin position="226"/>
        <end position="247"/>
    </location>
</feature>
<feature type="transmembrane region" description="Helical" evidence="6">
    <location>
        <begin position="107"/>
        <end position="129"/>
    </location>
</feature>
<feature type="transmembrane region" description="Helical" evidence="6">
    <location>
        <begin position="141"/>
        <end position="160"/>
    </location>
</feature>
<dbReference type="Pfam" id="PF04819">
    <property type="entry name" value="DUF716"/>
    <property type="match status" value="1"/>
</dbReference>
<dbReference type="GO" id="GO:0016020">
    <property type="term" value="C:membrane"/>
    <property type="evidence" value="ECO:0007669"/>
    <property type="project" value="UniProtKB-SubCell"/>
</dbReference>
<dbReference type="PANTHER" id="PTHR47830:SF2">
    <property type="entry name" value="PROTEIN, PUTATIVE-RELATED"/>
    <property type="match status" value="1"/>
</dbReference>
<feature type="transmembrane region" description="Helical" evidence="6">
    <location>
        <begin position="64"/>
        <end position="86"/>
    </location>
</feature>
<dbReference type="InterPro" id="IPR006904">
    <property type="entry name" value="DUF716"/>
</dbReference>
<dbReference type="AlphaFoldDB" id="A0AAF0UMR7"/>
<feature type="non-terminal residue" evidence="7">
    <location>
        <position position="1"/>
    </location>
</feature>
<evidence type="ECO:0000256" key="5">
    <source>
        <dbReference type="ARBA" id="ARBA00023136"/>
    </source>
</evidence>
<organism evidence="7 8">
    <name type="scientific">Solanum verrucosum</name>
    <dbReference type="NCBI Taxonomy" id="315347"/>
    <lineage>
        <taxon>Eukaryota</taxon>
        <taxon>Viridiplantae</taxon>
        <taxon>Streptophyta</taxon>
        <taxon>Embryophyta</taxon>
        <taxon>Tracheophyta</taxon>
        <taxon>Spermatophyta</taxon>
        <taxon>Magnoliopsida</taxon>
        <taxon>eudicotyledons</taxon>
        <taxon>Gunneridae</taxon>
        <taxon>Pentapetalae</taxon>
        <taxon>asterids</taxon>
        <taxon>lamiids</taxon>
        <taxon>Solanales</taxon>
        <taxon>Solanaceae</taxon>
        <taxon>Solanoideae</taxon>
        <taxon>Solaneae</taxon>
        <taxon>Solanum</taxon>
    </lineage>
</organism>
<dbReference type="Proteomes" id="UP001234989">
    <property type="component" value="Chromosome 9"/>
</dbReference>
<evidence type="ECO:0000256" key="4">
    <source>
        <dbReference type="ARBA" id="ARBA00022989"/>
    </source>
</evidence>
<evidence type="ECO:0000313" key="7">
    <source>
        <dbReference type="EMBL" id="WMV48074.1"/>
    </source>
</evidence>
<evidence type="ECO:0000256" key="1">
    <source>
        <dbReference type="ARBA" id="ARBA00004141"/>
    </source>
</evidence>
<keyword evidence="5 6" id="KW-0472">Membrane</keyword>
<dbReference type="EMBL" id="CP133620">
    <property type="protein sequence ID" value="WMV48074.1"/>
    <property type="molecule type" value="Genomic_DNA"/>
</dbReference>
<sequence>LSFSFLVLFSQQPAFGIFQVLTFAKAHITIDELETIFHFSLISSKSLKKRFKIVSFEMSLATHFSAFVILFTLGIHRLLCCICNYLKNPSLYRSKTWYFSEPRWKNLDLYSLLIILPIASFSHVFLFLAFSGNNVMYKFSFLQQSLVIFFFWVFLILIVVKESFDLYAILDSLVYSFAGVCFAVEFLMNGKGLVGVSGGMYGHLGELAFVCGGCCLCLAVKPSLFFVEFLFSCVLVLKGTWVLQVGLSLYTDMFSLDGCENLLVGLSKGKNDVKCDLEENKLKGTALMNLLFIVHAVVVMIMSFGLFALLNRDKRMRCGDTSGPLLTEVGSEGVLMRPLPELELE</sequence>
<evidence type="ECO:0000256" key="3">
    <source>
        <dbReference type="ARBA" id="ARBA00022692"/>
    </source>
</evidence>
<comment type="subcellular location">
    <subcellularLocation>
        <location evidence="1">Membrane</location>
        <topology evidence="1">Multi-pass membrane protein</topology>
    </subcellularLocation>
</comment>
<name>A0AAF0UMR7_SOLVR</name>
<accession>A0AAF0UMR7</accession>
<feature type="transmembrane region" description="Helical" evidence="6">
    <location>
        <begin position="286"/>
        <end position="310"/>
    </location>
</feature>
<proteinExistence type="inferred from homology"/>